<dbReference type="GO" id="GO:0031054">
    <property type="term" value="P:pre-miRNA processing"/>
    <property type="evidence" value="ECO:0007669"/>
    <property type="project" value="TreeGrafter"/>
</dbReference>
<dbReference type="PANTHER" id="PTHR46109:SF1">
    <property type="entry name" value="PROTEIN LIN-28 HOMOLOG"/>
    <property type="match status" value="1"/>
</dbReference>
<feature type="compositionally biased region" description="Polar residues" evidence="3">
    <location>
        <begin position="488"/>
        <end position="497"/>
    </location>
</feature>
<dbReference type="SUPFAM" id="SSF50249">
    <property type="entry name" value="Nucleic acid-binding proteins"/>
    <property type="match status" value="2"/>
</dbReference>
<feature type="domain" description="CSD" evidence="4">
    <location>
        <begin position="101"/>
        <end position="174"/>
    </location>
</feature>
<evidence type="ECO:0000256" key="1">
    <source>
        <dbReference type="ARBA" id="ARBA00004496"/>
    </source>
</evidence>
<evidence type="ECO:0000313" key="5">
    <source>
        <dbReference type="EMBL" id="ORY74989.1"/>
    </source>
</evidence>
<evidence type="ECO:0000256" key="3">
    <source>
        <dbReference type="SAM" id="MobiDB-lite"/>
    </source>
</evidence>
<dbReference type="GO" id="GO:0005634">
    <property type="term" value="C:nucleus"/>
    <property type="evidence" value="ECO:0007669"/>
    <property type="project" value="TreeGrafter"/>
</dbReference>
<dbReference type="InParanoid" id="A0A1Y2ETV5"/>
<feature type="compositionally biased region" description="Pro residues" evidence="3">
    <location>
        <begin position="64"/>
        <end position="84"/>
    </location>
</feature>
<accession>A0A1Y2ETV5</accession>
<dbReference type="Gene3D" id="2.40.50.140">
    <property type="entry name" value="Nucleic acid-binding proteins"/>
    <property type="match status" value="2"/>
</dbReference>
<feature type="region of interest" description="Disordered" evidence="3">
    <location>
        <begin position="327"/>
        <end position="586"/>
    </location>
</feature>
<dbReference type="InterPro" id="IPR011129">
    <property type="entry name" value="CSD"/>
</dbReference>
<dbReference type="AlphaFoldDB" id="A0A1Y2ETV5"/>
<evidence type="ECO:0000256" key="2">
    <source>
        <dbReference type="ARBA" id="ARBA00022490"/>
    </source>
</evidence>
<evidence type="ECO:0000259" key="4">
    <source>
        <dbReference type="PROSITE" id="PS51857"/>
    </source>
</evidence>
<keyword evidence="6" id="KW-1185">Reference proteome</keyword>
<reference evidence="5 6" key="1">
    <citation type="submission" date="2016-07" db="EMBL/GenBank/DDBJ databases">
        <title>Pervasive Adenine N6-methylation of Active Genes in Fungi.</title>
        <authorList>
            <consortium name="DOE Joint Genome Institute"/>
            <person name="Mondo S.J."/>
            <person name="Dannebaum R.O."/>
            <person name="Kuo R.C."/>
            <person name="Labutti K."/>
            <person name="Haridas S."/>
            <person name="Kuo A."/>
            <person name="Salamov A."/>
            <person name="Ahrendt S.R."/>
            <person name="Lipzen A."/>
            <person name="Sullivan W."/>
            <person name="Andreopoulos W.B."/>
            <person name="Clum A."/>
            <person name="Lindquist E."/>
            <person name="Daum C."/>
            <person name="Ramamoorthy G.K."/>
            <person name="Gryganskyi A."/>
            <person name="Culley D."/>
            <person name="Magnuson J.K."/>
            <person name="James T.Y."/>
            <person name="O'Malley M.A."/>
            <person name="Stajich J.E."/>
            <person name="Spatafora J.W."/>
            <person name="Visel A."/>
            <person name="Grigoriev I.V."/>
        </authorList>
    </citation>
    <scope>NUCLEOTIDE SEQUENCE [LARGE SCALE GENOMIC DNA]</scope>
    <source>
        <strain evidence="5 6">62-1032</strain>
    </source>
</reference>
<feature type="domain" description="CSD" evidence="4">
    <location>
        <begin position="181"/>
        <end position="251"/>
    </location>
</feature>
<comment type="caution">
    <text evidence="5">The sequence shown here is derived from an EMBL/GenBank/DDBJ whole genome shotgun (WGS) entry which is preliminary data.</text>
</comment>
<dbReference type="Pfam" id="PF00313">
    <property type="entry name" value="CSD"/>
    <property type="match status" value="2"/>
</dbReference>
<dbReference type="InterPro" id="IPR002059">
    <property type="entry name" value="CSP_DNA-bd"/>
</dbReference>
<feature type="region of interest" description="Disordered" evidence="3">
    <location>
        <begin position="61"/>
        <end position="90"/>
    </location>
</feature>
<feature type="compositionally biased region" description="Gly residues" evidence="3">
    <location>
        <begin position="499"/>
        <end position="519"/>
    </location>
</feature>
<dbReference type="SMART" id="SM00357">
    <property type="entry name" value="CSP"/>
    <property type="match status" value="2"/>
</dbReference>
<dbReference type="PROSITE" id="PS51857">
    <property type="entry name" value="CSD_2"/>
    <property type="match status" value="2"/>
</dbReference>
<dbReference type="EMBL" id="MCGR01000039">
    <property type="protein sequence ID" value="ORY74989.1"/>
    <property type="molecule type" value="Genomic_DNA"/>
</dbReference>
<comment type="subcellular location">
    <subcellularLocation>
        <location evidence="1">Cytoplasm</location>
    </subcellularLocation>
</comment>
<feature type="compositionally biased region" description="Pro residues" evidence="3">
    <location>
        <begin position="360"/>
        <end position="393"/>
    </location>
</feature>
<proteinExistence type="predicted"/>
<dbReference type="OrthoDB" id="422005at2759"/>
<sequence>MARASSTPISVKLRALTGASEPNADPQLASSLFLLFAVGGVTTVAFKRPRASDHFDLQAASTAFPPPIPAPPPPPPPFQAPPTGPAASRGVVAGGGIPKGRRQGACTHWDLKKAYGFLQDHGNGPDSKRVFVHNSSLAWAGDGSKEFASLSVGDEVEFEYIDGERGVEAVKVTATVQYSERRRGTVTAFNDEKGYGFAADSDPASLGNKEVLVHHKKIKSTARHKTLVVGELIEYGLVSTAKGFAAFDIVQLDPPQISAATAPRTAASAGSAPSAAPAAQPEYDYSAYGYQLGSDGQWHPTASAPTTAEAYYATYGVYPGQSYSPQAYAPSAPPSAPAPPPPVPEHRPPPAVPAVRPREGPPPVRRPPQQAPPPPPPTGPPPPRPPPPGPPPHYETQQSASPYPQPSYAAPPPPPQRQAWPESPPHVSPPMNSDVSWGSRGPPPPSHQASYDREPSYSQPPPYPATYDQPRPSYDHTPYEQPQQPQQYSHPAPSTSHYGGYGEAGGYSARGGPMDRGGAGPPPERDGWGAPPSGWADAGGARNAAFEPPTPNGGGFAAPPPRGGRGEAPWAHAGGSHDMPRGGRGMGPFAGVAAPVEMSVLYDGRAVRGGAGEGPFAAHVNGW</sequence>
<protein>
    <recommendedName>
        <fullName evidence="4">CSD domain-containing protein</fullName>
    </recommendedName>
</protein>
<dbReference type="GO" id="GO:0005737">
    <property type="term" value="C:cytoplasm"/>
    <property type="evidence" value="ECO:0007669"/>
    <property type="project" value="UniProtKB-SubCell"/>
</dbReference>
<dbReference type="InterPro" id="IPR012340">
    <property type="entry name" value="NA-bd_OB-fold"/>
</dbReference>
<feature type="compositionally biased region" description="Pro residues" evidence="3">
    <location>
        <begin position="403"/>
        <end position="428"/>
    </location>
</feature>
<dbReference type="PANTHER" id="PTHR46109">
    <property type="entry name" value="PROTEIN LIN-28"/>
    <property type="match status" value="1"/>
</dbReference>
<dbReference type="InterPro" id="IPR051373">
    <property type="entry name" value="Lin-28_RNA-binding"/>
</dbReference>
<gene>
    <name evidence="5" type="ORF">BCR35DRAFT_325864</name>
</gene>
<dbReference type="GO" id="GO:0003729">
    <property type="term" value="F:mRNA binding"/>
    <property type="evidence" value="ECO:0007669"/>
    <property type="project" value="TreeGrafter"/>
</dbReference>
<organism evidence="5 6">
    <name type="scientific">Leucosporidium creatinivorum</name>
    <dbReference type="NCBI Taxonomy" id="106004"/>
    <lineage>
        <taxon>Eukaryota</taxon>
        <taxon>Fungi</taxon>
        <taxon>Dikarya</taxon>
        <taxon>Basidiomycota</taxon>
        <taxon>Pucciniomycotina</taxon>
        <taxon>Microbotryomycetes</taxon>
        <taxon>Leucosporidiales</taxon>
        <taxon>Leucosporidium</taxon>
    </lineage>
</organism>
<dbReference type="Proteomes" id="UP000193467">
    <property type="component" value="Unassembled WGS sequence"/>
</dbReference>
<keyword evidence="2" id="KW-0963">Cytoplasm</keyword>
<dbReference type="STRING" id="106004.A0A1Y2ETV5"/>
<name>A0A1Y2ETV5_9BASI</name>
<evidence type="ECO:0000313" key="6">
    <source>
        <dbReference type="Proteomes" id="UP000193467"/>
    </source>
</evidence>
<feature type="compositionally biased region" description="Pro residues" evidence="3">
    <location>
        <begin position="331"/>
        <end position="343"/>
    </location>
</feature>
<dbReference type="PRINTS" id="PR01217">
    <property type="entry name" value="PRICHEXTENSN"/>
</dbReference>